<comment type="caution">
    <text evidence="5">The sequence shown here is derived from an EMBL/GenBank/DDBJ whole genome shotgun (WGS) entry which is preliminary data.</text>
</comment>
<dbReference type="InterPro" id="IPR001091">
    <property type="entry name" value="RM_Methyltransferase"/>
</dbReference>
<dbReference type="EMBL" id="JBHSZH010000005">
    <property type="protein sequence ID" value="MFC7079626.1"/>
    <property type="molecule type" value="Genomic_DNA"/>
</dbReference>
<dbReference type="GO" id="GO:0015667">
    <property type="term" value="F:site-specific DNA-methyltransferase (cytosine-N4-specific) activity"/>
    <property type="evidence" value="ECO:0007669"/>
    <property type="project" value="UniProtKB-EC"/>
</dbReference>
<dbReference type="RefSeq" id="WP_382209099.1">
    <property type="nucleotide sequence ID" value="NZ_JBHSZH010000005.1"/>
</dbReference>
<evidence type="ECO:0000256" key="3">
    <source>
        <dbReference type="RuleBase" id="RU362026"/>
    </source>
</evidence>
<dbReference type="AlphaFoldDB" id="A0ABD5WLT1"/>
<dbReference type="Gene3D" id="3.40.50.150">
    <property type="entry name" value="Vaccinia Virus protein VP39"/>
    <property type="match status" value="1"/>
</dbReference>
<comment type="catalytic activity">
    <reaction evidence="3">
        <text>a 2'-deoxycytidine in DNA + S-adenosyl-L-methionine = an N(4)-methyl-2'-deoxycytidine in DNA + S-adenosyl-L-homocysteine + H(+)</text>
        <dbReference type="Rhea" id="RHEA:16857"/>
        <dbReference type="Rhea" id="RHEA-COMP:11369"/>
        <dbReference type="Rhea" id="RHEA-COMP:13674"/>
        <dbReference type="ChEBI" id="CHEBI:15378"/>
        <dbReference type="ChEBI" id="CHEBI:57856"/>
        <dbReference type="ChEBI" id="CHEBI:59789"/>
        <dbReference type="ChEBI" id="CHEBI:85452"/>
        <dbReference type="ChEBI" id="CHEBI:137933"/>
        <dbReference type="EC" id="2.1.1.113"/>
    </reaction>
</comment>
<comment type="similarity">
    <text evidence="3">Belongs to the N(4)/N(6)-methyltransferase family.</text>
</comment>
<dbReference type="PRINTS" id="PR00508">
    <property type="entry name" value="S21N4MTFRASE"/>
</dbReference>
<evidence type="ECO:0000256" key="1">
    <source>
        <dbReference type="ARBA" id="ARBA00022603"/>
    </source>
</evidence>
<proteinExistence type="inferred from homology"/>
<sequence length="352" mass="39918">MNRQQKAEKGHYLEEGVEIYPGDVAECYEDWETPVTIISDGAYGTGLFPDEPDEIDAVPEWYENHIKAWSEHATPQTTLWFWNTEEGWAEVHPYLKKHGWEYRGCNIWNKGMGHIAGNSNTKKLLKFPQVTEVCVQYVREAEFEGPDGEEMDMQEWVINEWSRSGLTQQEANDACGVADAASRKYLTKGNLWYYPPPKRMEAMAEYANEHGDPAGKPYFAPDGENPVDAEDWKKYRAKFDLDAGITNVWEEGQVNGSERVLEGTKAKHINQKPLRLMRRIIKASTDPGDIVWEPFGGLCTGAVAAKQLGRKCRSAEIVDEFYDAATERLATTELNSEARRCTIGRADGLRNV</sequence>
<gene>
    <name evidence="5" type="ORF">ACFQJ6_05205</name>
</gene>
<protein>
    <recommendedName>
        <fullName evidence="3">Type II methyltransferase</fullName>
        <ecNumber evidence="3">2.1.1.113</ecNumber>
    </recommendedName>
    <alternativeName>
        <fullName evidence="3">N-4 cytosine-specific methyltransferase</fullName>
    </alternativeName>
</protein>
<organism evidence="5 6">
    <name type="scientific">Halorussus caseinilyticus</name>
    <dbReference type="NCBI Taxonomy" id="3034025"/>
    <lineage>
        <taxon>Archaea</taxon>
        <taxon>Methanobacteriati</taxon>
        <taxon>Methanobacteriota</taxon>
        <taxon>Stenosarchaea group</taxon>
        <taxon>Halobacteria</taxon>
        <taxon>Halobacteriales</taxon>
        <taxon>Haladaptataceae</taxon>
        <taxon>Halorussus</taxon>
    </lineage>
</organism>
<keyword evidence="6" id="KW-1185">Reference proteome</keyword>
<keyword evidence="2" id="KW-0808">Transferase</keyword>
<dbReference type="SUPFAM" id="SSF53335">
    <property type="entry name" value="S-adenosyl-L-methionine-dependent methyltransferases"/>
    <property type="match status" value="1"/>
</dbReference>
<evidence type="ECO:0000313" key="6">
    <source>
        <dbReference type="Proteomes" id="UP001596407"/>
    </source>
</evidence>
<dbReference type="Proteomes" id="UP001596407">
    <property type="component" value="Unassembled WGS sequence"/>
</dbReference>
<dbReference type="InterPro" id="IPR002941">
    <property type="entry name" value="DNA_methylase_N4/N6"/>
</dbReference>
<evidence type="ECO:0000256" key="2">
    <source>
        <dbReference type="ARBA" id="ARBA00022679"/>
    </source>
</evidence>
<dbReference type="InterPro" id="IPR029063">
    <property type="entry name" value="SAM-dependent_MTases_sf"/>
</dbReference>
<accession>A0ABD5WLT1</accession>
<dbReference type="Pfam" id="PF01555">
    <property type="entry name" value="N6_N4_Mtase"/>
    <property type="match status" value="1"/>
</dbReference>
<dbReference type="GO" id="GO:0009307">
    <property type="term" value="P:DNA restriction-modification system"/>
    <property type="evidence" value="ECO:0007669"/>
    <property type="project" value="UniProtKB-KW"/>
</dbReference>
<evidence type="ECO:0000259" key="4">
    <source>
        <dbReference type="Pfam" id="PF01555"/>
    </source>
</evidence>
<feature type="domain" description="DNA methylase N-4/N-6" evidence="4">
    <location>
        <begin position="37"/>
        <end position="326"/>
    </location>
</feature>
<reference evidence="5 6" key="1">
    <citation type="journal article" date="2019" name="Int. J. Syst. Evol. Microbiol.">
        <title>The Global Catalogue of Microorganisms (GCM) 10K type strain sequencing project: providing services to taxonomists for standard genome sequencing and annotation.</title>
        <authorList>
            <consortium name="The Broad Institute Genomics Platform"/>
            <consortium name="The Broad Institute Genome Sequencing Center for Infectious Disease"/>
            <person name="Wu L."/>
            <person name="Ma J."/>
        </authorList>
    </citation>
    <scope>NUCLEOTIDE SEQUENCE [LARGE SCALE GENOMIC DNA]</scope>
    <source>
        <strain evidence="5 6">DT72</strain>
    </source>
</reference>
<dbReference type="EC" id="2.1.1.113" evidence="3"/>
<keyword evidence="3" id="KW-0680">Restriction system</keyword>
<dbReference type="GO" id="GO:0032259">
    <property type="term" value="P:methylation"/>
    <property type="evidence" value="ECO:0007669"/>
    <property type="project" value="UniProtKB-KW"/>
</dbReference>
<name>A0ABD5WLT1_9EURY</name>
<keyword evidence="3" id="KW-0949">S-adenosyl-L-methionine</keyword>
<keyword evidence="1 3" id="KW-0489">Methyltransferase</keyword>
<evidence type="ECO:0000313" key="5">
    <source>
        <dbReference type="EMBL" id="MFC7079626.1"/>
    </source>
</evidence>